<reference evidence="3" key="1">
    <citation type="submission" date="2013-01" db="EMBL/GenBank/DDBJ databases">
        <title>Draft Genome Sequence of a Mulberry Tree, Morus notabilis C.K. Schneid.</title>
        <authorList>
            <person name="He N."/>
            <person name="Zhao S."/>
        </authorList>
    </citation>
    <scope>NUCLEOTIDE SEQUENCE</scope>
</reference>
<evidence type="ECO:0000256" key="1">
    <source>
        <dbReference type="SAM" id="MobiDB-lite"/>
    </source>
</evidence>
<dbReference type="AlphaFoldDB" id="W9RSG2"/>
<proteinExistence type="predicted"/>
<dbReference type="EMBL" id="KE345141">
    <property type="protein sequence ID" value="EXB94258.1"/>
    <property type="molecule type" value="Genomic_DNA"/>
</dbReference>
<keyword evidence="3" id="KW-1185">Reference proteome</keyword>
<accession>W9RSG2</accession>
<feature type="region of interest" description="Disordered" evidence="1">
    <location>
        <begin position="1"/>
        <end position="27"/>
    </location>
</feature>
<evidence type="ECO:0000313" key="2">
    <source>
        <dbReference type="EMBL" id="EXB94258.1"/>
    </source>
</evidence>
<protein>
    <submittedName>
        <fullName evidence="2">Uncharacterized protein</fullName>
    </submittedName>
</protein>
<dbReference type="Proteomes" id="UP000030645">
    <property type="component" value="Unassembled WGS sequence"/>
</dbReference>
<gene>
    <name evidence="2" type="ORF">L484_002805</name>
</gene>
<feature type="compositionally biased region" description="Basic residues" evidence="1">
    <location>
        <begin position="1"/>
        <end position="12"/>
    </location>
</feature>
<evidence type="ECO:0000313" key="3">
    <source>
        <dbReference type="Proteomes" id="UP000030645"/>
    </source>
</evidence>
<organism evidence="2 3">
    <name type="scientific">Morus notabilis</name>
    <dbReference type="NCBI Taxonomy" id="981085"/>
    <lineage>
        <taxon>Eukaryota</taxon>
        <taxon>Viridiplantae</taxon>
        <taxon>Streptophyta</taxon>
        <taxon>Embryophyta</taxon>
        <taxon>Tracheophyta</taxon>
        <taxon>Spermatophyta</taxon>
        <taxon>Magnoliopsida</taxon>
        <taxon>eudicotyledons</taxon>
        <taxon>Gunneridae</taxon>
        <taxon>Pentapetalae</taxon>
        <taxon>rosids</taxon>
        <taxon>fabids</taxon>
        <taxon>Rosales</taxon>
        <taxon>Moraceae</taxon>
        <taxon>Moreae</taxon>
        <taxon>Morus</taxon>
    </lineage>
</organism>
<sequence>MESGKTRIRHQHWIPTNQGKMQEPPVDQTTLDGLRQFLFQESRSQGQKSPDTVARLEISKGVARLKRATLKSQLYCWSWLSTSVFCDRSAREVKREPEKARFLIFHYTIIDFS</sequence>
<name>W9RSG2_9ROSA</name>